<accession>A0A176VY50</accession>
<feature type="transmembrane region" description="Helical" evidence="6">
    <location>
        <begin position="384"/>
        <end position="406"/>
    </location>
</feature>
<name>A0A176VY50_MARPO</name>
<feature type="transmembrane region" description="Helical" evidence="6">
    <location>
        <begin position="350"/>
        <end position="372"/>
    </location>
</feature>
<evidence type="ECO:0000256" key="1">
    <source>
        <dbReference type="ARBA" id="ARBA00004141"/>
    </source>
</evidence>
<dbReference type="Pfam" id="PF03547">
    <property type="entry name" value="Mem_trans"/>
    <property type="match status" value="1"/>
</dbReference>
<keyword evidence="5" id="KW-0927">Auxin signaling pathway</keyword>
<keyword evidence="4 6" id="KW-0472">Membrane</keyword>
<dbReference type="InterPro" id="IPR039305">
    <property type="entry name" value="PILS2/6"/>
</dbReference>
<feature type="transmembrane region" description="Helical" evidence="6">
    <location>
        <begin position="173"/>
        <end position="191"/>
    </location>
</feature>
<evidence type="ECO:0000313" key="8">
    <source>
        <dbReference type="Proteomes" id="UP000077202"/>
    </source>
</evidence>
<dbReference type="Proteomes" id="UP000077202">
    <property type="component" value="Unassembled WGS sequence"/>
</dbReference>
<evidence type="ECO:0000313" key="7">
    <source>
        <dbReference type="EMBL" id="OAE25281.1"/>
    </source>
</evidence>
<evidence type="ECO:0000256" key="3">
    <source>
        <dbReference type="ARBA" id="ARBA00022989"/>
    </source>
</evidence>
<dbReference type="GO" id="GO:0080162">
    <property type="term" value="P:endoplasmic reticulum to cytosol auxin transport"/>
    <property type="evidence" value="ECO:0007669"/>
    <property type="project" value="InterPro"/>
</dbReference>
<comment type="subcellular location">
    <subcellularLocation>
        <location evidence="1">Membrane</location>
        <topology evidence="1">Multi-pass membrane protein</topology>
    </subcellularLocation>
</comment>
<keyword evidence="3 6" id="KW-1133">Transmembrane helix</keyword>
<dbReference type="PANTHER" id="PTHR31419:SF2">
    <property type="entry name" value="PROTEIN PIN-LIKES 2"/>
    <property type="match status" value="1"/>
</dbReference>
<dbReference type="PANTHER" id="PTHR31419">
    <property type="entry name" value="PROTEIN PIN-LIKES 2"/>
    <property type="match status" value="1"/>
</dbReference>
<feature type="transmembrane region" description="Helical" evidence="6">
    <location>
        <begin position="309"/>
        <end position="330"/>
    </location>
</feature>
<reference evidence="7" key="1">
    <citation type="submission" date="2016-03" db="EMBL/GenBank/DDBJ databases">
        <title>Mechanisms controlling the formation of the plant cell surface in tip-growing cells are functionally conserved among land plants.</title>
        <authorList>
            <person name="Honkanen S."/>
            <person name="Jones V.A."/>
            <person name="Morieri G."/>
            <person name="Champion C."/>
            <person name="Hetherington A.J."/>
            <person name="Kelly S."/>
            <person name="Saint-Marcoux D."/>
            <person name="Proust H."/>
            <person name="Prescott H."/>
            <person name="Dolan L."/>
        </authorList>
    </citation>
    <scope>NUCLEOTIDE SEQUENCE [LARGE SCALE GENOMIC DNA]</scope>
    <source>
        <tissue evidence="7">Whole gametophyte</tissue>
    </source>
</reference>
<comment type="caution">
    <text evidence="7">The sequence shown here is derived from an EMBL/GenBank/DDBJ whole genome shotgun (WGS) entry which is preliminary data.</text>
</comment>
<keyword evidence="8" id="KW-1185">Reference proteome</keyword>
<evidence type="ECO:0000256" key="6">
    <source>
        <dbReference type="SAM" id="Phobius"/>
    </source>
</evidence>
<feature type="transmembrane region" description="Helical" evidence="6">
    <location>
        <begin position="75"/>
        <end position="95"/>
    </location>
</feature>
<dbReference type="GO" id="GO:0016020">
    <property type="term" value="C:membrane"/>
    <property type="evidence" value="ECO:0007669"/>
    <property type="project" value="UniProtKB-SubCell"/>
</dbReference>
<evidence type="ECO:0000256" key="4">
    <source>
        <dbReference type="ARBA" id="ARBA00023136"/>
    </source>
</evidence>
<gene>
    <name evidence="7" type="ORF">AXG93_4642s1020</name>
</gene>
<protein>
    <recommendedName>
        <fullName evidence="9">Auxin efflux carrier family protein</fullName>
    </recommendedName>
</protein>
<feature type="transmembrane region" description="Helical" evidence="6">
    <location>
        <begin position="132"/>
        <end position="153"/>
    </location>
</feature>
<dbReference type="GO" id="GO:0009734">
    <property type="term" value="P:auxin-activated signaling pathway"/>
    <property type="evidence" value="ECO:0007669"/>
    <property type="project" value="UniProtKB-KW"/>
</dbReference>
<feature type="transmembrane region" description="Helical" evidence="6">
    <location>
        <begin position="101"/>
        <end position="125"/>
    </location>
</feature>
<dbReference type="AlphaFoldDB" id="A0A176VY50"/>
<feature type="transmembrane region" description="Helical" evidence="6">
    <location>
        <begin position="418"/>
        <end position="439"/>
    </location>
</feature>
<evidence type="ECO:0000256" key="2">
    <source>
        <dbReference type="ARBA" id="ARBA00022692"/>
    </source>
</evidence>
<dbReference type="EMBL" id="LVLJ01002355">
    <property type="protein sequence ID" value="OAE25281.1"/>
    <property type="molecule type" value="Genomic_DNA"/>
</dbReference>
<keyword evidence="2 6" id="KW-0812">Transmembrane</keyword>
<dbReference type="InterPro" id="IPR004776">
    <property type="entry name" value="Mem_transp_PIN-like"/>
</dbReference>
<feature type="transmembrane region" description="Helical" evidence="6">
    <location>
        <begin position="34"/>
        <end position="55"/>
    </location>
</feature>
<evidence type="ECO:0000256" key="5">
    <source>
        <dbReference type="ARBA" id="ARBA00023294"/>
    </source>
</evidence>
<proteinExistence type="predicted"/>
<sequence>MAGNGSLFLEPLSFERGMNFMMKVESSFEKEKELIAELAVVPVMKVLCMGALGTILAHPKIDLIKPLTTKLLSKLVFALFLPCLIFTELGAMVTFENMLNWWFIPVNVILSTIIGCFVGFLVAVMCRPPPRFFRFVIVMTGVGNTGNIPLAIIGAICHSKNAPFGTNCNQVGVAYVAFSTWVAVIIVYTFVYHMLEPPEYDELPVLVGGHGADDENQLLLTDEIGAVDSEQGIARAEHPSVLEAEWPGLRAAHNENFRTPILKQIWRGVSMTSQVSTVSDDDEVVAKKSACMKEPRMVRRLRRVAKRTPLEHILQPPTIASLLAIAVGLFPKSKAVLFGADAPLGFLDDSLDILALAMVPCIMLVLGGTLSGGPGKSELGLKTTIGVCVARLLVLPIIGIGVVQGATNMGFVPAGDQMFKFVLFLHYTMPTAILCGAMASLRGYGESEAAALMFWQHIYVSTPSHTVQSFKGVVSMHLTTQAAGSRLAIEMRRSLQYCLRCD</sequence>
<organism evidence="7 8">
    <name type="scientific">Marchantia polymorpha subsp. ruderalis</name>
    <dbReference type="NCBI Taxonomy" id="1480154"/>
    <lineage>
        <taxon>Eukaryota</taxon>
        <taxon>Viridiplantae</taxon>
        <taxon>Streptophyta</taxon>
        <taxon>Embryophyta</taxon>
        <taxon>Marchantiophyta</taxon>
        <taxon>Marchantiopsida</taxon>
        <taxon>Marchantiidae</taxon>
        <taxon>Marchantiales</taxon>
        <taxon>Marchantiaceae</taxon>
        <taxon>Marchantia</taxon>
    </lineage>
</organism>
<evidence type="ECO:0008006" key="9">
    <source>
        <dbReference type="Google" id="ProtNLM"/>
    </source>
</evidence>